<dbReference type="AlphaFoldDB" id="W9JWV2"/>
<organism evidence="1">
    <name type="scientific">Fusarium oxysporum Fo47</name>
    <dbReference type="NCBI Taxonomy" id="660027"/>
    <lineage>
        <taxon>Eukaryota</taxon>
        <taxon>Fungi</taxon>
        <taxon>Dikarya</taxon>
        <taxon>Ascomycota</taxon>
        <taxon>Pezizomycotina</taxon>
        <taxon>Sordariomycetes</taxon>
        <taxon>Hypocreomycetidae</taxon>
        <taxon>Hypocreales</taxon>
        <taxon>Nectriaceae</taxon>
        <taxon>Fusarium</taxon>
        <taxon>Fusarium oxysporum species complex</taxon>
    </lineage>
</organism>
<gene>
    <name evidence="1" type="ORF">FOZG_10549</name>
</gene>
<name>W9JWV2_FUSOX</name>
<protein>
    <submittedName>
        <fullName evidence="1">Uncharacterized protein</fullName>
    </submittedName>
</protein>
<dbReference type="EMBL" id="JH717902">
    <property type="protein sequence ID" value="EWZ36556.1"/>
    <property type="molecule type" value="Genomic_DNA"/>
</dbReference>
<evidence type="ECO:0000313" key="1">
    <source>
        <dbReference type="EMBL" id="EWZ36556.1"/>
    </source>
</evidence>
<proteinExistence type="predicted"/>
<dbReference type="VEuPathDB" id="FungiDB:FOZG_10549"/>
<accession>W9JWV2</accession>
<reference evidence="1" key="2">
    <citation type="submission" date="2012-06" db="EMBL/GenBank/DDBJ databases">
        <title>Annotation of the Genome Sequence of Fusarium oxysporum Fo47.</title>
        <authorList>
            <consortium name="The Broad Institute Genomics Platform"/>
            <person name="Ma L.-J."/>
            <person name="Corby-Kistler H."/>
            <person name="Broz K."/>
            <person name="Gale L.R."/>
            <person name="Jonkers W."/>
            <person name="O'Donnell K."/>
            <person name="Ploetz R."/>
            <person name="Steinberg C."/>
            <person name="Schwartz D.C."/>
            <person name="VanEtten H."/>
            <person name="Zhou S."/>
            <person name="Young S.K."/>
            <person name="Zeng Q."/>
            <person name="Gargeya S."/>
            <person name="Fitzgerald M."/>
            <person name="Abouelleil A."/>
            <person name="Alvarado L."/>
            <person name="Chapman S.B."/>
            <person name="Gainer-Dewar J."/>
            <person name="Goldberg J."/>
            <person name="Griggs A."/>
            <person name="Gujja S."/>
            <person name="Hansen M."/>
            <person name="Howarth C."/>
            <person name="Imamovic A."/>
            <person name="Ireland A."/>
            <person name="Larimer J."/>
            <person name="McCowan C."/>
            <person name="Murphy C."/>
            <person name="Pearson M."/>
            <person name="Poon T.W."/>
            <person name="Priest M."/>
            <person name="Roberts A."/>
            <person name="Saif S."/>
            <person name="Shea T."/>
            <person name="Sykes S."/>
            <person name="Wortman J."/>
            <person name="Nusbaum C."/>
            <person name="Birren B."/>
        </authorList>
    </citation>
    <scope>NUCLEOTIDE SEQUENCE</scope>
    <source>
        <strain evidence="1">Fo47</strain>
    </source>
</reference>
<sequence>MPRADSGDPDTTGPAVNYRKWHMLSLAQGSHYCLIPLWHSNLNGLLQHLNNRGGNNNYE</sequence>
<dbReference type="HOGENOM" id="CLU_2960829_0_0_1"/>
<dbReference type="Proteomes" id="UP000030766">
    <property type="component" value="Unassembled WGS sequence"/>
</dbReference>
<reference evidence="1" key="1">
    <citation type="submission" date="2011-06" db="EMBL/GenBank/DDBJ databases">
        <title>The Genome Sequence of Fusarium oxysporum Fo47.</title>
        <authorList>
            <consortium name="The Broad Institute Genome Sequencing Platform"/>
            <person name="Ma L.-J."/>
            <person name="Gale L.R."/>
            <person name="Schwartz D.C."/>
            <person name="Zhou S."/>
            <person name="Corby-Kistler H."/>
            <person name="Young S.K."/>
            <person name="Zeng Q."/>
            <person name="Gargeya S."/>
            <person name="Fitzgerald M."/>
            <person name="Haas B."/>
            <person name="Abouelleil A."/>
            <person name="Alvarado L."/>
            <person name="Arachchi H.M."/>
            <person name="Berlin A."/>
            <person name="Brown A."/>
            <person name="Chapman S.B."/>
            <person name="Chen Z."/>
            <person name="Dunbar C."/>
            <person name="Freedman E."/>
            <person name="Gearin G."/>
            <person name="Gellesch M."/>
            <person name="Goldberg J."/>
            <person name="Griggs A."/>
            <person name="Gujja S."/>
            <person name="Heiman D."/>
            <person name="Howarth C."/>
            <person name="Larson L."/>
            <person name="Lui A."/>
            <person name="MacDonald P.J.P."/>
            <person name="Mehta T."/>
            <person name="Montmayeur A."/>
            <person name="Murphy C."/>
            <person name="Neiman D."/>
            <person name="Pearson M."/>
            <person name="Priest M."/>
            <person name="Roberts A."/>
            <person name="Saif S."/>
            <person name="Shea T."/>
            <person name="Shenoy N."/>
            <person name="Sisk P."/>
            <person name="Stolte C."/>
            <person name="Sykes S."/>
            <person name="Wortman J."/>
            <person name="Nusbaum C."/>
            <person name="Birren B."/>
        </authorList>
    </citation>
    <scope>NUCLEOTIDE SEQUENCE [LARGE SCALE GENOMIC DNA]</scope>
    <source>
        <strain evidence="1">Fo47</strain>
    </source>
</reference>